<comment type="caution">
    <text evidence="5">The sequence shown here is derived from an EMBL/GenBank/DDBJ whole genome shotgun (WGS) entry which is preliminary data.</text>
</comment>
<feature type="non-terminal residue" evidence="5">
    <location>
        <position position="162"/>
    </location>
</feature>
<evidence type="ECO:0008006" key="6">
    <source>
        <dbReference type="Google" id="ProtNLM"/>
    </source>
</evidence>
<keyword evidence="2" id="KW-0659">Purine metabolism</keyword>
<organism evidence="5">
    <name type="scientific">marine sediment metagenome</name>
    <dbReference type="NCBI Taxonomy" id="412755"/>
    <lineage>
        <taxon>unclassified sequences</taxon>
        <taxon>metagenomes</taxon>
        <taxon>ecological metagenomes</taxon>
    </lineage>
</organism>
<evidence type="ECO:0000256" key="2">
    <source>
        <dbReference type="ARBA" id="ARBA00022631"/>
    </source>
</evidence>
<protein>
    <recommendedName>
        <fullName evidence="6">Ureidoglycolate hydrolase</fullName>
    </recommendedName>
</protein>
<keyword evidence="3" id="KW-0456">Lyase</keyword>
<evidence type="ECO:0000313" key="5">
    <source>
        <dbReference type="EMBL" id="GAI96594.1"/>
    </source>
</evidence>
<sequence length="162" mass="18303">MDNNIMEAKELTLEDFRKYGSYVKLPEVSSPCFFKMGKPPIEFFPDLLSLDLDDKALGISLCQVQPRQGKIDLLEHHNRTEEGILPLDGEVFLQLGGPTEGEVPPRDIELFRVPKLTFISLKKGVWHHAPFSVGNKAVNVLILLAERTYHSDSEVKEITEIS</sequence>
<dbReference type="InterPro" id="IPR011051">
    <property type="entry name" value="RmlC_Cupin_sf"/>
</dbReference>
<dbReference type="GO" id="GO:0004848">
    <property type="term" value="F:ureidoglycolate hydrolase activity"/>
    <property type="evidence" value="ECO:0007669"/>
    <property type="project" value="InterPro"/>
</dbReference>
<comment type="subunit">
    <text evidence="1">Homodimer.</text>
</comment>
<dbReference type="GO" id="GO:0006144">
    <property type="term" value="P:purine nucleobase metabolic process"/>
    <property type="evidence" value="ECO:0007669"/>
    <property type="project" value="UniProtKB-KW"/>
</dbReference>
<evidence type="ECO:0000256" key="4">
    <source>
        <dbReference type="ARBA" id="ARBA00047684"/>
    </source>
</evidence>
<dbReference type="InterPro" id="IPR007247">
    <property type="entry name" value="Ureidogly_lyase"/>
</dbReference>
<evidence type="ECO:0000256" key="3">
    <source>
        <dbReference type="ARBA" id="ARBA00023239"/>
    </source>
</evidence>
<dbReference type="EMBL" id="BARW01015595">
    <property type="protein sequence ID" value="GAI96594.1"/>
    <property type="molecule type" value="Genomic_DNA"/>
</dbReference>
<evidence type="ECO:0000256" key="1">
    <source>
        <dbReference type="ARBA" id="ARBA00011738"/>
    </source>
</evidence>
<dbReference type="Pfam" id="PF04115">
    <property type="entry name" value="Ureidogly_lyase"/>
    <property type="match status" value="1"/>
</dbReference>
<dbReference type="Gene3D" id="2.60.120.480">
    <property type="entry name" value="Ureidoglycolate hydrolase"/>
    <property type="match status" value="1"/>
</dbReference>
<gene>
    <name evidence="5" type="ORF">S12H4_27329</name>
</gene>
<reference evidence="5" key="1">
    <citation type="journal article" date="2014" name="Front. Microbiol.">
        <title>High frequency of phylogenetically diverse reductive dehalogenase-homologous genes in deep subseafloor sedimentary metagenomes.</title>
        <authorList>
            <person name="Kawai M."/>
            <person name="Futagami T."/>
            <person name="Toyoda A."/>
            <person name="Takaki Y."/>
            <person name="Nishi S."/>
            <person name="Hori S."/>
            <person name="Arai W."/>
            <person name="Tsubouchi T."/>
            <person name="Morono Y."/>
            <person name="Uchiyama I."/>
            <person name="Ito T."/>
            <person name="Fujiyama A."/>
            <person name="Inagaki F."/>
            <person name="Takami H."/>
        </authorList>
    </citation>
    <scope>NUCLEOTIDE SEQUENCE</scope>
    <source>
        <strain evidence="5">Expedition CK06-06</strain>
    </source>
</reference>
<accession>X1UW65</accession>
<dbReference type="SUPFAM" id="SSF51182">
    <property type="entry name" value="RmlC-like cupins"/>
    <property type="match status" value="1"/>
</dbReference>
<comment type="catalytic activity">
    <reaction evidence="4">
        <text>(S)-ureidoglycolate = urea + glyoxylate</text>
        <dbReference type="Rhea" id="RHEA:11304"/>
        <dbReference type="ChEBI" id="CHEBI:16199"/>
        <dbReference type="ChEBI" id="CHEBI:36655"/>
        <dbReference type="ChEBI" id="CHEBI:57296"/>
        <dbReference type="EC" id="4.3.2.3"/>
    </reaction>
</comment>
<dbReference type="InterPro" id="IPR024060">
    <property type="entry name" value="Ureidoglycolate_lyase_dom_sf"/>
</dbReference>
<dbReference type="GO" id="GO:0000256">
    <property type="term" value="P:allantoin catabolic process"/>
    <property type="evidence" value="ECO:0007669"/>
    <property type="project" value="InterPro"/>
</dbReference>
<dbReference type="GO" id="GO:0050385">
    <property type="term" value="F:ureidoglycolate lyase activity"/>
    <property type="evidence" value="ECO:0007669"/>
    <property type="project" value="UniProtKB-EC"/>
</dbReference>
<name>X1UW65_9ZZZZ</name>
<dbReference type="AlphaFoldDB" id="X1UW65"/>
<proteinExistence type="predicted"/>